<dbReference type="InterPro" id="IPR011006">
    <property type="entry name" value="CheY-like_superfamily"/>
</dbReference>
<dbReference type="Gene3D" id="3.40.50.2300">
    <property type="match status" value="1"/>
</dbReference>
<evidence type="ECO:0000313" key="11">
    <source>
        <dbReference type="EMBL" id="MCU9593235.1"/>
    </source>
</evidence>
<dbReference type="InterPro" id="IPR024187">
    <property type="entry name" value="Sig_transdc_resp-reg_cit/mal"/>
</dbReference>
<dbReference type="InterPro" id="IPR001789">
    <property type="entry name" value="Sig_transdc_resp-reg_receiver"/>
</dbReference>
<dbReference type="InterPro" id="IPR051271">
    <property type="entry name" value="2C-system_Tx_regulators"/>
</dbReference>
<dbReference type="Pfam" id="PF00072">
    <property type="entry name" value="Response_reg"/>
    <property type="match status" value="1"/>
</dbReference>
<keyword evidence="12" id="KW-1185">Reference proteome</keyword>
<protein>
    <submittedName>
        <fullName evidence="11">Response regulator</fullName>
    </submittedName>
</protein>
<evidence type="ECO:0000313" key="12">
    <source>
        <dbReference type="Proteomes" id="UP001208656"/>
    </source>
</evidence>
<feature type="modified residue" description="4-aspartylphosphate" evidence="9">
    <location>
        <position position="55"/>
    </location>
</feature>
<dbReference type="PROSITE" id="PS50110">
    <property type="entry name" value="RESPONSE_REGULATORY"/>
    <property type="match status" value="1"/>
</dbReference>
<keyword evidence="6" id="KW-0238">DNA-binding</keyword>
<accession>A0ABT2WC44</accession>
<evidence type="ECO:0000256" key="1">
    <source>
        <dbReference type="ARBA" id="ARBA00004496"/>
    </source>
</evidence>
<comment type="caution">
    <text evidence="11">The sequence shown here is derived from an EMBL/GenBank/DDBJ whole genome shotgun (WGS) entry which is preliminary data.</text>
</comment>
<proteinExistence type="predicted"/>
<evidence type="ECO:0000256" key="9">
    <source>
        <dbReference type="PROSITE-ProRule" id="PRU00169"/>
    </source>
</evidence>
<dbReference type="PIRSF" id="PIRSF006171">
    <property type="entry name" value="RR_citrat_malat"/>
    <property type="match status" value="1"/>
</dbReference>
<gene>
    <name evidence="11" type="ORF">OEV82_02045</name>
</gene>
<dbReference type="PANTHER" id="PTHR45526:SF6">
    <property type="entry name" value="TRANSCRIPTIONAL REGULATORY PROTEIN CITT"/>
    <property type="match status" value="1"/>
</dbReference>
<evidence type="ECO:0000256" key="7">
    <source>
        <dbReference type="ARBA" id="ARBA00023159"/>
    </source>
</evidence>
<name>A0ABT2WC44_9BACI</name>
<keyword evidence="3 9" id="KW-0597">Phosphoprotein</keyword>
<evidence type="ECO:0000256" key="3">
    <source>
        <dbReference type="ARBA" id="ARBA00022553"/>
    </source>
</evidence>
<comment type="subcellular location">
    <subcellularLocation>
        <location evidence="1">Cytoplasm</location>
    </subcellularLocation>
</comment>
<dbReference type="InterPro" id="IPR048714">
    <property type="entry name" value="DpiA-like_HTH"/>
</dbReference>
<keyword evidence="8" id="KW-0804">Transcription</keyword>
<dbReference type="Proteomes" id="UP001208656">
    <property type="component" value="Unassembled WGS sequence"/>
</dbReference>
<sequence>MMNILIAEDDFRIAAIHEQFLQKMDKVKVIDKAYNAKETLEKLKRHENIDLILLDIYLPDQLGTELLPIIRKEAPQVDIIIITAATEKQHLEESIRNGVFHYLIKPVTYEKIEKTIKNYIERKRLLNSVDKVNQNLVDQYFGDKNGSKPNYPKGIDSLSLEKVKNILNQIEGGITAEEMGERMGASRTTARRYLEYLVSIHEVTAELEYGIVGRPERKYFKR</sequence>
<reference evidence="11 12" key="1">
    <citation type="submission" date="2022-10" db="EMBL/GenBank/DDBJ databases">
        <title>Description of Fervidibacillus gen. nov. in the family Fervidibacillaceae fam. nov. with two species, Fervidibacillus albus sp. nov., and Fervidibacillus halotolerans sp. nov., isolated from tidal flat sediments.</title>
        <authorList>
            <person name="Kwon K.K."/>
            <person name="Yang S.-H."/>
        </authorList>
    </citation>
    <scope>NUCLEOTIDE SEQUENCE [LARGE SCALE GENOMIC DNA]</scope>
    <source>
        <strain evidence="11 12">DSM 23332</strain>
    </source>
</reference>
<evidence type="ECO:0000256" key="6">
    <source>
        <dbReference type="ARBA" id="ARBA00023125"/>
    </source>
</evidence>
<dbReference type="Pfam" id="PF20714">
    <property type="entry name" value="HTH_64"/>
    <property type="match status" value="1"/>
</dbReference>
<dbReference type="RefSeq" id="WP_263060874.1">
    <property type="nucleotide sequence ID" value="NZ_JAOUSE010000003.1"/>
</dbReference>
<evidence type="ECO:0000259" key="10">
    <source>
        <dbReference type="PROSITE" id="PS50110"/>
    </source>
</evidence>
<dbReference type="SMART" id="SM00448">
    <property type="entry name" value="REC"/>
    <property type="match status" value="1"/>
</dbReference>
<keyword evidence="5" id="KW-0805">Transcription regulation</keyword>
<evidence type="ECO:0000256" key="4">
    <source>
        <dbReference type="ARBA" id="ARBA00023012"/>
    </source>
</evidence>
<keyword evidence="4" id="KW-0902">Two-component regulatory system</keyword>
<evidence type="ECO:0000256" key="2">
    <source>
        <dbReference type="ARBA" id="ARBA00022490"/>
    </source>
</evidence>
<evidence type="ECO:0000256" key="8">
    <source>
        <dbReference type="ARBA" id="ARBA00023163"/>
    </source>
</evidence>
<organism evidence="11 12">
    <name type="scientific">Pallidibacillus thermolactis</name>
    <dbReference type="NCBI Taxonomy" id="251051"/>
    <lineage>
        <taxon>Bacteria</taxon>
        <taxon>Bacillati</taxon>
        <taxon>Bacillota</taxon>
        <taxon>Bacilli</taxon>
        <taxon>Bacillales</taxon>
        <taxon>Bacillaceae</taxon>
        <taxon>Pallidibacillus</taxon>
    </lineage>
</organism>
<dbReference type="EMBL" id="JAOUSE010000003">
    <property type="protein sequence ID" value="MCU9593235.1"/>
    <property type="molecule type" value="Genomic_DNA"/>
</dbReference>
<keyword evidence="7" id="KW-0010">Activator</keyword>
<feature type="domain" description="Response regulatory" evidence="10">
    <location>
        <begin position="3"/>
        <end position="120"/>
    </location>
</feature>
<dbReference type="SUPFAM" id="SSF52172">
    <property type="entry name" value="CheY-like"/>
    <property type="match status" value="1"/>
</dbReference>
<dbReference type="PANTHER" id="PTHR45526">
    <property type="entry name" value="TRANSCRIPTIONAL REGULATORY PROTEIN DPIA"/>
    <property type="match status" value="1"/>
</dbReference>
<evidence type="ECO:0000256" key="5">
    <source>
        <dbReference type="ARBA" id="ARBA00023015"/>
    </source>
</evidence>
<keyword evidence="2" id="KW-0963">Cytoplasm</keyword>